<sequence length="126" mass="14373">MVKGGNFPVMNLQERVLGVLQCRYVDEVIIGAPYSVTKDVLEKVYKVDVVAHGPDKPILDLDGNDPYKLPKELGIYKEVNHELTSLTTTTIINRIIESRQRYIDRQKRKENKALIESEMEAVTSKN</sequence>
<dbReference type="Proteomes" id="UP000245699">
    <property type="component" value="Unassembled WGS sequence"/>
</dbReference>
<keyword evidence="8" id="KW-1208">Phospholipid metabolism</keyword>
<comment type="caution">
    <text evidence="13">The sequence shown here is derived from an EMBL/GenBank/DDBJ whole genome shotgun (WGS) entry which is preliminary data.</text>
</comment>
<evidence type="ECO:0000256" key="11">
    <source>
        <dbReference type="ARBA" id="ARBA00031473"/>
    </source>
</evidence>
<evidence type="ECO:0000256" key="2">
    <source>
        <dbReference type="ARBA" id="ARBA00010101"/>
    </source>
</evidence>
<dbReference type="EMBL" id="MBFT01000020">
    <property type="protein sequence ID" value="PVU99779.1"/>
    <property type="molecule type" value="Genomic_DNA"/>
</dbReference>
<keyword evidence="6" id="KW-0443">Lipid metabolism</keyword>
<dbReference type="GO" id="GO:0006646">
    <property type="term" value="P:phosphatidylethanolamine biosynthetic process"/>
    <property type="evidence" value="ECO:0007669"/>
    <property type="project" value="InterPro"/>
</dbReference>
<keyword evidence="5" id="KW-0548">Nucleotidyltransferase</keyword>
<dbReference type="AlphaFoldDB" id="A0A2T9Z5D7"/>
<evidence type="ECO:0000256" key="9">
    <source>
        <dbReference type="ARBA" id="ARBA00024191"/>
    </source>
</evidence>
<evidence type="ECO:0000256" key="6">
    <source>
        <dbReference type="ARBA" id="ARBA00023098"/>
    </source>
</evidence>
<proteinExistence type="inferred from homology"/>
<comment type="pathway">
    <text evidence="9">Phospholipid metabolism; phosphatidylethanolamine biosynthesis; phosphatidylethanolamine from ethanolamine: step 2/3.</text>
</comment>
<dbReference type="GO" id="GO:0004306">
    <property type="term" value="F:ethanolamine-phosphate cytidylyltransferase activity"/>
    <property type="evidence" value="ECO:0007669"/>
    <property type="project" value="UniProtKB-EC"/>
</dbReference>
<keyword evidence="7" id="KW-0594">Phospholipid biosynthesis</keyword>
<dbReference type="PANTHER" id="PTHR45780">
    <property type="entry name" value="ETHANOLAMINE-PHOSPHATE CYTIDYLYLTRANSFERASE"/>
    <property type="match status" value="1"/>
</dbReference>
<evidence type="ECO:0000313" key="13">
    <source>
        <dbReference type="EMBL" id="PVU99779.1"/>
    </source>
</evidence>
<keyword evidence="4" id="KW-0808">Transferase</keyword>
<dbReference type="SUPFAM" id="SSF52374">
    <property type="entry name" value="Nucleotidylyl transferase"/>
    <property type="match status" value="1"/>
</dbReference>
<dbReference type="GO" id="GO:0005737">
    <property type="term" value="C:cytoplasm"/>
    <property type="evidence" value="ECO:0007669"/>
    <property type="project" value="TreeGrafter"/>
</dbReference>
<comment type="pathway">
    <text evidence="1">Lipid metabolism.</text>
</comment>
<reference evidence="13 14" key="1">
    <citation type="journal article" date="2018" name="MBio">
        <title>Comparative Genomics Reveals the Core Gene Toolbox for the Fungus-Insect Symbiosis.</title>
        <authorList>
            <person name="Wang Y."/>
            <person name="Stata M."/>
            <person name="Wang W."/>
            <person name="Stajich J.E."/>
            <person name="White M.M."/>
            <person name="Moncalvo J.M."/>
        </authorList>
    </citation>
    <scope>NUCLEOTIDE SEQUENCE [LARGE SCALE GENOMIC DNA]</scope>
    <source>
        <strain evidence="13 14">AUS-77-4</strain>
    </source>
</reference>
<dbReference type="InterPro" id="IPR014729">
    <property type="entry name" value="Rossmann-like_a/b/a_fold"/>
</dbReference>
<dbReference type="EC" id="2.7.7.14" evidence="10"/>
<organism evidence="13 14">
    <name type="scientific">Furculomyces boomerangus</name>
    <dbReference type="NCBI Taxonomy" id="61424"/>
    <lineage>
        <taxon>Eukaryota</taxon>
        <taxon>Fungi</taxon>
        <taxon>Fungi incertae sedis</taxon>
        <taxon>Zoopagomycota</taxon>
        <taxon>Kickxellomycotina</taxon>
        <taxon>Harpellomycetes</taxon>
        <taxon>Harpellales</taxon>
        <taxon>Harpellaceae</taxon>
        <taxon>Furculomyces</taxon>
    </lineage>
</organism>
<dbReference type="OrthoDB" id="40021at2759"/>
<dbReference type="STRING" id="61424.A0A2T9Z5D7"/>
<keyword evidence="14" id="KW-1185">Reference proteome</keyword>
<gene>
    <name evidence="13" type="ORF">BB559_000418</name>
</gene>
<feature type="domain" description="Cytidyltransferase-like" evidence="12">
    <location>
        <begin position="8"/>
        <end position="56"/>
    </location>
</feature>
<evidence type="ECO:0000256" key="8">
    <source>
        <dbReference type="ARBA" id="ARBA00023264"/>
    </source>
</evidence>
<comment type="similarity">
    <text evidence="2">Belongs to the cytidylyltransferase family.</text>
</comment>
<dbReference type="InterPro" id="IPR044608">
    <property type="entry name" value="Ect1/PCYT2"/>
</dbReference>
<dbReference type="Gene3D" id="3.40.50.620">
    <property type="entry name" value="HUPs"/>
    <property type="match status" value="1"/>
</dbReference>
<evidence type="ECO:0000313" key="14">
    <source>
        <dbReference type="Proteomes" id="UP000245699"/>
    </source>
</evidence>
<name>A0A2T9Z5D7_9FUNG</name>
<dbReference type="PANTHER" id="PTHR45780:SF2">
    <property type="entry name" value="ETHANOLAMINE-PHOSPHATE CYTIDYLYLTRANSFERASE"/>
    <property type="match status" value="1"/>
</dbReference>
<accession>A0A2T9Z5D7</accession>
<evidence type="ECO:0000256" key="10">
    <source>
        <dbReference type="ARBA" id="ARBA00024221"/>
    </source>
</evidence>
<dbReference type="Pfam" id="PF01467">
    <property type="entry name" value="CTP_transf_like"/>
    <property type="match status" value="1"/>
</dbReference>
<evidence type="ECO:0000259" key="12">
    <source>
        <dbReference type="Pfam" id="PF01467"/>
    </source>
</evidence>
<evidence type="ECO:0000256" key="5">
    <source>
        <dbReference type="ARBA" id="ARBA00022695"/>
    </source>
</evidence>
<evidence type="ECO:0000256" key="1">
    <source>
        <dbReference type="ARBA" id="ARBA00005189"/>
    </source>
</evidence>
<protein>
    <recommendedName>
        <fullName evidence="10">ethanolamine-phosphate cytidylyltransferase</fullName>
        <ecNumber evidence="10">2.7.7.14</ecNumber>
    </recommendedName>
    <alternativeName>
        <fullName evidence="11">CTP:phosphoethanolamine cytidylyltransferase</fullName>
    </alternativeName>
</protein>
<evidence type="ECO:0000256" key="4">
    <source>
        <dbReference type="ARBA" id="ARBA00022679"/>
    </source>
</evidence>
<evidence type="ECO:0000256" key="3">
    <source>
        <dbReference type="ARBA" id="ARBA00022516"/>
    </source>
</evidence>
<evidence type="ECO:0000256" key="7">
    <source>
        <dbReference type="ARBA" id="ARBA00023209"/>
    </source>
</evidence>
<dbReference type="InterPro" id="IPR004821">
    <property type="entry name" value="Cyt_trans-like"/>
</dbReference>
<keyword evidence="3" id="KW-0444">Lipid biosynthesis</keyword>